<evidence type="ECO:0000256" key="6">
    <source>
        <dbReference type="ARBA" id="ARBA00023157"/>
    </source>
</evidence>
<evidence type="ECO:0000256" key="4">
    <source>
        <dbReference type="ARBA" id="ARBA00022622"/>
    </source>
</evidence>
<dbReference type="FunFam" id="1.10.110.10:FF:000001">
    <property type="entry name" value="Bifunctional inhibitor/lipid-transfer protein/seed storage 2S albumin superfamily protein"/>
    <property type="match status" value="1"/>
</dbReference>
<keyword evidence="7" id="KW-0325">Glycoprotein</keyword>
<keyword evidence="8" id="KW-0449">Lipoprotein</keyword>
<dbReference type="Gene3D" id="1.10.110.10">
    <property type="entry name" value="Plant lipid-transfer and hydrophobic proteins"/>
    <property type="match status" value="1"/>
</dbReference>
<evidence type="ECO:0000313" key="12">
    <source>
        <dbReference type="Proteomes" id="UP000236630"/>
    </source>
</evidence>
<proteinExistence type="inferred from homology"/>
<evidence type="ECO:0000256" key="8">
    <source>
        <dbReference type="ARBA" id="ARBA00023288"/>
    </source>
</evidence>
<feature type="chain" id="PRO_5014196967" description="Bifunctional inhibitor/plant lipid transfer protein/seed storage helical domain-containing protein" evidence="9">
    <location>
        <begin position="22"/>
        <end position="274"/>
    </location>
</feature>
<organism evidence="11 12">
    <name type="scientific">Citrus unshiu</name>
    <name type="common">Satsuma mandarin</name>
    <name type="synonym">Citrus nobilis var. unshiu</name>
    <dbReference type="NCBI Taxonomy" id="55188"/>
    <lineage>
        <taxon>Eukaryota</taxon>
        <taxon>Viridiplantae</taxon>
        <taxon>Streptophyta</taxon>
        <taxon>Embryophyta</taxon>
        <taxon>Tracheophyta</taxon>
        <taxon>Spermatophyta</taxon>
        <taxon>Magnoliopsida</taxon>
        <taxon>eudicotyledons</taxon>
        <taxon>Gunneridae</taxon>
        <taxon>Pentapetalae</taxon>
        <taxon>rosids</taxon>
        <taxon>malvids</taxon>
        <taxon>Sapindales</taxon>
        <taxon>Rutaceae</taxon>
        <taxon>Aurantioideae</taxon>
        <taxon>Citrus</taxon>
    </lineage>
</organism>
<dbReference type="Pfam" id="PF14368">
    <property type="entry name" value="LTP_2"/>
    <property type="match status" value="1"/>
</dbReference>
<dbReference type="InterPro" id="IPR043325">
    <property type="entry name" value="LTSS"/>
</dbReference>
<feature type="signal peptide" evidence="9">
    <location>
        <begin position="1"/>
        <end position="21"/>
    </location>
</feature>
<keyword evidence="4" id="KW-0472">Membrane</keyword>
<dbReference type="InterPro" id="IPR016140">
    <property type="entry name" value="Bifunc_inhib/LTP/seed_store"/>
</dbReference>
<dbReference type="GO" id="GO:0008289">
    <property type="term" value="F:lipid binding"/>
    <property type="evidence" value="ECO:0007669"/>
    <property type="project" value="InterPro"/>
</dbReference>
<dbReference type="SMART" id="SM00499">
    <property type="entry name" value="AAI"/>
    <property type="match status" value="1"/>
</dbReference>
<reference evidence="11 12" key="1">
    <citation type="journal article" date="2017" name="Front. Genet.">
        <title>Draft sequencing of the heterozygous diploid genome of Satsuma (Citrus unshiu Marc.) using a hybrid assembly approach.</title>
        <authorList>
            <person name="Shimizu T."/>
            <person name="Tanizawa Y."/>
            <person name="Mochizuki T."/>
            <person name="Nagasaki H."/>
            <person name="Yoshioka T."/>
            <person name="Toyoda A."/>
            <person name="Fujiyama A."/>
            <person name="Kaminuma E."/>
            <person name="Nakamura Y."/>
        </authorList>
    </citation>
    <scope>NUCLEOTIDE SEQUENCE [LARGE SCALE GENOMIC DNA]</scope>
    <source>
        <strain evidence="12">cv. Miyagawa wase</strain>
    </source>
</reference>
<dbReference type="SUPFAM" id="SSF47699">
    <property type="entry name" value="Bifunctional inhibitor/lipid-transfer protein/seed storage 2S albumin"/>
    <property type="match status" value="1"/>
</dbReference>
<keyword evidence="4" id="KW-0336">GPI-anchor</keyword>
<keyword evidence="3" id="KW-1003">Cell membrane</keyword>
<dbReference type="InterPro" id="IPR000528">
    <property type="entry name" value="Plant_nsLTP"/>
</dbReference>
<dbReference type="InterPro" id="IPR036312">
    <property type="entry name" value="Bifun_inhib/LTP/seed_sf"/>
</dbReference>
<protein>
    <recommendedName>
        <fullName evidence="10">Bifunctional inhibitor/plant lipid transfer protein/seed storage helical domain-containing protein</fullName>
    </recommendedName>
</protein>
<comment type="subcellular location">
    <subcellularLocation>
        <location evidence="1">Cell membrane</location>
        <topology evidence="1">Lipid-anchor</topology>
        <topology evidence="1">GPI-anchor</topology>
    </subcellularLocation>
</comment>
<evidence type="ECO:0000259" key="10">
    <source>
        <dbReference type="SMART" id="SM00499"/>
    </source>
</evidence>
<evidence type="ECO:0000256" key="9">
    <source>
        <dbReference type="SAM" id="SignalP"/>
    </source>
</evidence>
<dbReference type="PRINTS" id="PR00382">
    <property type="entry name" value="LIPIDTRNSFER"/>
</dbReference>
<keyword evidence="12" id="KW-1185">Reference proteome</keyword>
<dbReference type="AlphaFoldDB" id="A0A2H5Q8H1"/>
<comment type="caution">
    <text evidence="11">The sequence shown here is derived from an EMBL/GenBank/DDBJ whole genome shotgun (WGS) entry which is preliminary data.</text>
</comment>
<evidence type="ECO:0000256" key="5">
    <source>
        <dbReference type="ARBA" id="ARBA00022729"/>
    </source>
</evidence>
<gene>
    <name evidence="11" type="ORF">CUMW_205950</name>
</gene>
<evidence type="ECO:0000256" key="1">
    <source>
        <dbReference type="ARBA" id="ARBA00004609"/>
    </source>
</evidence>
<dbReference type="GO" id="GO:0005886">
    <property type="term" value="C:plasma membrane"/>
    <property type="evidence" value="ECO:0007669"/>
    <property type="project" value="UniProtKB-SubCell"/>
</dbReference>
<feature type="domain" description="Bifunctional inhibitor/plant lipid transfer protein/seed storage helical" evidence="10">
    <location>
        <begin position="39"/>
        <end position="117"/>
    </location>
</feature>
<name>A0A2H5Q8H1_CITUN</name>
<dbReference type="GO" id="GO:0098552">
    <property type="term" value="C:side of membrane"/>
    <property type="evidence" value="ECO:0007669"/>
    <property type="project" value="UniProtKB-KW"/>
</dbReference>
<dbReference type="EMBL" id="BDQV01000252">
    <property type="protein sequence ID" value="GAY60939.1"/>
    <property type="molecule type" value="Genomic_DNA"/>
</dbReference>
<dbReference type="CDD" id="cd00010">
    <property type="entry name" value="AAI_LTSS"/>
    <property type="match status" value="1"/>
</dbReference>
<evidence type="ECO:0000256" key="2">
    <source>
        <dbReference type="ARBA" id="ARBA00009748"/>
    </source>
</evidence>
<evidence type="ECO:0000313" key="11">
    <source>
        <dbReference type="EMBL" id="GAY60939.1"/>
    </source>
</evidence>
<keyword evidence="5 9" id="KW-0732">Signal</keyword>
<sequence>MASKANLVFLLVLSIYATNHGDCAHHHAAVPSPAASVDCSTLVLNMADCLSFVQAGSTVTKPQGSCCSGLKTVLKADAECLCEAFRSSASLGVTLNVTKAQTLPSLCKVSAPSATNCALSLSPAGAPTIGSGLSPTAAAAPTDSVAANEQAPAPAPGISGSSMTFNSLGSLFIGLVLAIFSDQVSFMDSRCDIHTTCYEKIKASTSIAIIERVLRVLQAKSAIALREKAAAASRLRVLLQLRLCSVAAVIENRRLLLLPLRLCSDSASGGVASM</sequence>
<comment type="similarity">
    <text evidence="2">Belongs to the plant LTP family.</text>
</comment>
<keyword evidence="6" id="KW-1015">Disulfide bond</keyword>
<accession>A0A2H5Q8H1</accession>
<dbReference type="PANTHER" id="PTHR33044">
    <property type="entry name" value="BIFUNCTIONAL INHIBITOR/LIPID-TRANSFER PROTEIN/SEED STORAGE 2S ALBUMIN SUPERFAMILY PROTEIN-RELATED"/>
    <property type="match status" value="1"/>
</dbReference>
<evidence type="ECO:0000256" key="7">
    <source>
        <dbReference type="ARBA" id="ARBA00023180"/>
    </source>
</evidence>
<evidence type="ECO:0000256" key="3">
    <source>
        <dbReference type="ARBA" id="ARBA00022475"/>
    </source>
</evidence>
<dbReference type="GO" id="GO:0006869">
    <property type="term" value="P:lipid transport"/>
    <property type="evidence" value="ECO:0007669"/>
    <property type="project" value="InterPro"/>
</dbReference>
<dbReference type="STRING" id="55188.A0A2H5Q8H1"/>
<dbReference type="Proteomes" id="UP000236630">
    <property type="component" value="Unassembled WGS sequence"/>
</dbReference>